<gene>
    <name evidence="1" type="ORF">LSALG_LOCUS40684</name>
</gene>
<dbReference type="Proteomes" id="UP001177003">
    <property type="component" value="Chromosome 9"/>
</dbReference>
<dbReference type="InterPro" id="IPR004648">
    <property type="entry name" value="Oligpept_transpt"/>
</dbReference>
<protein>
    <submittedName>
        <fullName evidence="1">Uncharacterized protein</fullName>
    </submittedName>
</protein>
<reference evidence="1" key="1">
    <citation type="submission" date="2023-04" db="EMBL/GenBank/DDBJ databases">
        <authorList>
            <person name="Vijverberg K."/>
            <person name="Xiong W."/>
            <person name="Schranz E."/>
        </authorList>
    </citation>
    <scope>NUCLEOTIDE SEQUENCE</scope>
</reference>
<accession>A0AA36ENB4</accession>
<evidence type="ECO:0000313" key="2">
    <source>
        <dbReference type="Proteomes" id="UP001177003"/>
    </source>
</evidence>
<name>A0AA36ENB4_LACSI</name>
<proteinExistence type="predicted"/>
<dbReference type="AlphaFoldDB" id="A0AA36ENB4"/>
<evidence type="ECO:0000313" key="1">
    <source>
        <dbReference type="EMBL" id="CAI9302187.1"/>
    </source>
</evidence>
<sequence length="154" mass="16924">MKIPPRCMFTTQLVGTLVVGMMNLAGLHPEIPWTSPKFKVTFDTFVIWGVIGPERIFGSRVPYALLYLVGIDDEQQGGGGDLMWWSESVPATLVTMYQVGIGGESEWVWRGPGGGRNLWLQVVFLAGKSPPSLVVLSIQKKNEGGGNRLEVRGY</sequence>
<keyword evidence="2" id="KW-1185">Reference proteome</keyword>
<dbReference type="EMBL" id="OX465085">
    <property type="protein sequence ID" value="CAI9302187.1"/>
    <property type="molecule type" value="Genomic_DNA"/>
</dbReference>
<dbReference type="PANTHER" id="PTHR22601">
    <property type="entry name" value="ISP4 LIKE PROTEIN"/>
    <property type="match status" value="1"/>
</dbReference>
<dbReference type="GO" id="GO:0055085">
    <property type="term" value="P:transmembrane transport"/>
    <property type="evidence" value="ECO:0007669"/>
    <property type="project" value="InterPro"/>
</dbReference>
<organism evidence="1 2">
    <name type="scientific">Lactuca saligna</name>
    <name type="common">Willowleaf lettuce</name>
    <dbReference type="NCBI Taxonomy" id="75948"/>
    <lineage>
        <taxon>Eukaryota</taxon>
        <taxon>Viridiplantae</taxon>
        <taxon>Streptophyta</taxon>
        <taxon>Embryophyta</taxon>
        <taxon>Tracheophyta</taxon>
        <taxon>Spermatophyta</taxon>
        <taxon>Magnoliopsida</taxon>
        <taxon>eudicotyledons</taxon>
        <taxon>Gunneridae</taxon>
        <taxon>Pentapetalae</taxon>
        <taxon>asterids</taxon>
        <taxon>campanulids</taxon>
        <taxon>Asterales</taxon>
        <taxon>Asteraceae</taxon>
        <taxon>Cichorioideae</taxon>
        <taxon>Cichorieae</taxon>
        <taxon>Lactucinae</taxon>
        <taxon>Lactuca</taxon>
    </lineage>
</organism>